<protein>
    <recommendedName>
        <fullName evidence="2 7">DNA repair protein RecO</fullName>
    </recommendedName>
    <alternativeName>
        <fullName evidence="6 7">Recombination protein O</fullName>
    </alternativeName>
</protein>
<comment type="function">
    <text evidence="7">Involved in DNA repair and RecF pathway recombination.</text>
</comment>
<dbReference type="InterPro" id="IPR022572">
    <property type="entry name" value="DNA_rep/recomb_RecO_N"/>
</dbReference>
<gene>
    <name evidence="7 9" type="primary">recO</name>
    <name evidence="9" type="ORF">G9U52_13895</name>
</gene>
<dbReference type="Gene3D" id="1.20.1440.120">
    <property type="entry name" value="Recombination protein O, C-terminal domain"/>
    <property type="match status" value="1"/>
</dbReference>
<evidence type="ECO:0000313" key="10">
    <source>
        <dbReference type="Proteomes" id="UP001165962"/>
    </source>
</evidence>
<organism evidence="9 10">
    <name type="scientific">Paenibacillus agricola</name>
    <dbReference type="NCBI Taxonomy" id="2716264"/>
    <lineage>
        <taxon>Bacteria</taxon>
        <taxon>Bacillati</taxon>
        <taxon>Bacillota</taxon>
        <taxon>Bacilli</taxon>
        <taxon>Bacillales</taxon>
        <taxon>Paenibacillaceae</taxon>
        <taxon>Paenibacillus</taxon>
    </lineage>
</organism>
<name>A0ABX0JAD6_9BACL</name>
<accession>A0ABX0JAD6</accession>
<keyword evidence="10" id="KW-1185">Reference proteome</keyword>
<dbReference type="RefSeq" id="WP_166150397.1">
    <property type="nucleotide sequence ID" value="NZ_JAAOIW010000004.1"/>
</dbReference>
<dbReference type="HAMAP" id="MF_00201">
    <property type="entry name" value="RecO"/>
    <property type="match status" value="1"/>
</dbReference>
<dbReference type="Pfam" id="PF02565">
    <property type="entry name" value="RecO_C"/>
    <property type="match status" value="1"/>
</dbReference>
<evidence type="ECO:0000256" key="2">
    <source>
        <dbReference type="ARBA" id="ARBA00021310"/>
    </source>
</evidence>
<sequence length="248" mass="28146">MQYQVQGIVIRSMDYGEGNKIITIFSREMGKIAVIVRGAKKLKSRYGSVSQLFTSGQYLFFRSGQLGTLKHAEIVDSHHAIREDLHLSAYASYMAELTDRMLADQEANPYLFDQLNAAMKGLIEHKDMQIISFIYEMKIWTHAGYLPELEVCVACRREDNEMAFSAALGGMLCGSCRFKDLKALILSSGTLKLIRLFARMDITRLGQIDVKPETKTSLKNLMRSYFDAQIGVPLKSRNFLDQMDKYGI</sequence>
<proteinExistence type="inferred from homology"/>
<keyword evidence="5 7" id="KW-0234">DNA repair</keyword>
<reference evidence="9" key="1">
    <citation type="submission" date="2020-03" db="EMBL/GenBank/DDBJ databases">
        <title>Draft sequencing of Paenibacilllus sp. S3N08.</title>
        <authorList>
            <person name="Kim D.-U."/>
        </authorList>
    </citation>
    <scope>NUCLEOTIDE SEQUENCE</scope>
    <source>
        <strain evidence="9">S3N08</strain>
    </source>
</reference>
<evidence type="ECO:0000256" key="1">
    <source>
        <dbReference type="ARBA" id="ARBA00007452"/>
    </source>
</evidence>
<dbReference type="Pfam" id="PF11967">
    <property type="entry name" value="RecO_N"/>
    <property type="match status" value="1"/>
</dbReference>
<evidence type="ECO:0000256" key="4">
    <source>
        <dbReference type="ARBA" id="ARBA00023172"/>
    </source>
</evidence>
<evidence type="ECO:0000259" key="8">
    <source>
        <dbReference type="Pfam" id="PF11967"/>
    </source>
</evidence>
<dbReference type="EMBL" id="JAAOIW010000004">
    <property type="protein sequence ID" value="NHN30926.1"/>
    <property type="molecule type" value="Genomic_DNA"/>
</dbReference>
<dbReference type="PANTHER" id="PTHR33991:SF1">
    <property type="entry name" value="DNA REPAIR PROTEIN RECO"/>
    <property type="match status" value="1"/>
</dbReference>
<keyword evidence="4 7" id="KW-0233">DNA recombination</keyword>
<dbReference type="SUPFAM" id="SSF50249">
    <property type="entry name" value="Nucleic acid-binding proteins"/>
    <property type="match status" value="1"/>
</dbReference>
<dbReference type="SUPFAM" id="SSF57863">
    <property type="entry name" value="ArfGap/RecO-like zinc finger"/>
    <property type="match status" value="1"/>
</dbReference>
<dbReference type="Gene3D" id="2.40.50.140">
    <property type="entry name" value="Nucleic acid-binding proteins"/>
    <property type="match status" value="1"/>
</dbReference>
<evidence type="ECO:0000313" key="9">
    <source>
        <dbReference type="EMBL" id="NHN30926.1"/>
    </source>
</evidence>
<dbReference type="Proteomes" id="UP001165962">
    <property type="component" value="Unassembled WGS sequence"/>
</dbReference>
<evidence type="ECO:0000256" key="5">
    <source>
        <dbReference type="ARBA" id="ARBA00023204"/>
    </source>
</evidence>
<dbReference type="InterPro" id="IPR003717">
    <property type="entry name" value="RecO"/>
</dbReference>
<feature type="domain" description="DNA replication/recombination mediator RecO N-terminal" evidence="8">
    <location>
        <begin position="1"/>
        <end position="77"/>
    </location>
</feature>
<evidence type="ECO:0000256" key="7">
    <source>
        <dbReference type="HAMAP-Rule" id="MF_00201"/>
    </source>
</evidence>
<evidence type="ECO:0000256" key="6">
    <source>
        <dbReference type="ARBA" id="ARBA00033409"/>
    </source>
</evidence>
<comment type="caution">
    <text evidence="9">The sequence shown here is derived from an EMBL/GenBank/DDBJ whole genome shotgun (WGS) entry which is preliminary data.</text>
</comment>
<dbReference type="NCBIfam" id="TIGR00613">
    <property type="entry name" value="reco"/>
    <property type="match status" value="1"/>
</dbReference>
<dbReference type="PANTHER" id="PTHR33991">
    <property type="entry name" value="DNA REPAIR PROTEIN RECO"/>
    <property type="match status" value="1"/>
</dbReference>
<comment type="similarity">
    <text evidence="1 7">Belongs to the RecO family.</text>
</comment>
<dbReference type="InterPro" id="IPR012340">
    <property type="entry name" value="NA-bd_OB-fold"/>
</dbReference>
<keyword evidence="3 7" id="KW-0227">DNA damage</keyword>
<dbReference type="InterPro" id="IPR042242">
    <property type="entry name" value="RecO_C"/>
</dbReference>
<evidence type="ECO:0000256" key="3">
    <source>
        <dbReference type="ARBA" id="ARBA00022763"/>
    </source>
</evidence>
<dbReference type="InterPro" id="IPR037278">
    <property type="entry name" value="ARFGAP/RecO"/>
</dbReference>